<proteinExistence type="predicted"/>
<name>A0A2N1PMY4_9BACT</name>
<sequence length="258" mass="29661">MVSVNMQKNLFFGFSIFPMMACLLIFSSCFLFPAVLSATNENPVNSEVVGSDPAMVARMDSQFLPLQDNPIYYSDEKRRFPVPRHRLSSLISYKPNFGKKIWIATHRQRDVEKASALAGDLLNRKTMRMTPIEIGKEVGPWLKPVIRQMQTGDEWKKSFEEWGRSYADLGNAGKKLCTFVLMDYSNGNFLLMKPRRGDEMVCFYLPEKFDPLVKRLMDYRTREERKMDMASQPEEFDRNENGGKTESSLNSSVNSSSN</sequence>
<feature type="compositionally biased region" description="Low complexity" evidence="1">
    <location>
        <begin position="247"/>
        <end position="258"/>
    </location>
</feature>
<accession>A0A2N1PMY4</accession>
<protein>
    <submittedName>
        <fullName evidence="2">Uncharacterized protein</fullName>
    </submittedName>
</protein>
<evidence type="ECO:0000313" key="3">
    <source>
        <dbReference type="Proteomes" id="UP000233256"/>
    </source>
</evidence>
<gene>
    <name evidence="2" type="ORF">CVV64_12810</name>
</gene>
<evidence type="ECO:0000313" key="2">
    <source>
        <dbReference type="EMBL" id="PKK89680.1"/>
    </source>
</evidence>
<dbReference type="AlphaFoldDB" id="A0A2N1PMY4"/>
<evidence type="ECO:0000256" key="1">
    <source>
        <dbReference type="SAM" id="MobiDB-lite"/>
    </source>
</evidence>
<comment type="caution">
    <text evidence="2">The sequence shown here is derived from an EMBL/GenBank/DDBJ whole genome shotgun (WGS) entry which is preliminary data.</text>
</comment>
<dbReference type="EMBL" id="PGXC01000013">
    <property type="protein sequence ID" value="PKK89680.1"/>
    <property type="molecule type" value="Genomic_DNA"/>
</dbReference>
<feature type="region of interest" description="Disordered" evidence="1">
    <location>
        <begin position="224"/>
        <end position="258"/>
    </location>
</feature>
<dbReference type="Proteomes" id="UP000233256">
    <property type="component" value="Unassembled WGS sequence"/>
</dbReference>
<organism evidence="2 3">
    <name type="scientific">Candidatus Wallbacteria bacterium HGW-Wallbacteria-1</name>
    <dbReference type="NCBI Taxonomy" id="2013854"/>
    <lineage>
        <taxon>Bacteria</taxon>
        <taxon>Candidatus Walliibacteriota</taxon>
    </lineage>
</organism>
<reference evidence="2 3" key="1">
    <citation type="journal article" date="2017" name="ISME J.">
        <title>Potential for microbial H2 and metal transformations associated with novel bacteria and archaea in deep terrestrial subsurface sediments.</title>
        <authorList>
            <person name="Hernsdorf A.W."/>
            <person name="Amano Y."/>
            <person name="Miyakawa K."/>
            <person name="Ise K."/>
            <person name="Suzuki Y."/>
            <person name="Anantharaman K."/>
            <person name="Probst A."/>
            <person name="Burstein D."/>
            <person name="Thomas B.C."/>
            <person name="Banfield J.F."/>
        </authorList>
    </citation>
    <scope>NUCLEOTIDE SEQUENCE [LARGE SCALE GENOMIC DNA]</scope>
    <source>
        <strain evidence="2">HGW-Wallbacteria-1</strain>
    </source>
</reference>